<keyword evidence="3" id="KW-0479">Metal-binding</keyword>
<name>A0ABV8RR57_9SPHN</name>
<dbReference type="InterPro" id="IPR036922">
    <property type="entry name" value="Rieske_2Fe-2S_sf"/>
</dbReference>
<dbReference type="SUPFAM" id="SSF55961">
    <property type="entry name" value="Bet v1-like"/>
    <property type="match status" value="1"/>
</dbReference>
<dbReference type="EMBL" id="JBHSDR010000006">
    <property type="protein sequence ID" value="MFC4295881.1"/>
    <property type="molecule type" value="Genomic_DNA"/>
</dbReference>
<keyword evidence="9" id="KW-0223">Dioxygenase</keyword>
<dbReference type="EC" id="1.14.13.-" evidence="9"/>
<feature type="domain" description="Rieske" evidence="8">
    <location>
        <begin position="52"/>
        <end position="161"/>
    </location>
</feature>
<dbReference type="PRINTS" id="PR00090">
    <property type="entry name" value="RNGDIOXGNASE"/>
</dbReference>
<evidence type="ECO:0000256" key="2">
    <source>
        <dbReference type="ARBA" id="ARBA00022714"/>
    </source>
</evidence>
<dbReference type="Pfam" id="PF00355">
    <property type="entry name" value="Rieske"/>
    <property type="match status" value="1"/>
</dbReference>
<evidence type="ECO:0000313" key="9">
    <source>
        <dbReference type="EMBL" id="MFC4295881.1"/>
    </source>
</evidence>
<dbReference type="CDD" id="cd03469">
    <property type="entry name" value="Rieske_RO_Alpha_N"/>
    <property type="match status" value="1"/>
</dbReference>
<dbReference type="SUPFAM" id="SSF50022">
    <property type="entry name" value="ISP domain"/>
    <property type="match status" value="1"/>
</dbReference>
<gene>
    <name evidence="9" type="ORF">ACFO0A_12520</name>
</gene>
<dbReference type="PANTHER" id="PTHR43756">
    <property type="entry name" value="CHOLINE MONOOXYGENASE, CHLOROPLASTIC"/>
    <property type="match status" value="1"/>
</dbReference>
<organism evidence="9 10">
    <name type="scientific">Novosphingobium tardum</name>
    <dbReference type="NCBI Taxonomy" id="1538021"/>
    <lineage>
        <taxon>Bacteria</taxon>
        <taxon>Pseudomonadati</taxon>
        <taxon>Pseudomonadota</taxon>
        <taxon>Alphaproteobacteria</taxon>
        <taxon>Sphingomonadales</taxon>
        <taxon>Sphingomonadaceae</taxon>
        <taxon>Novosphingobium</taxon>
    </lineage>
</organism>
<evidence type="ECO:0000256" key="6">
    <source>
        <dbReference type="ARBA" id="ARBA00023014"/>
    </source>
</evidence>
<keyword evidence="6" id="KW-0411">Iron-sulfur</keyword>
<dbReference type="InterPro" id="IPR015881">
    <property type="entry name" value="ARHD_Rieske_2Fe_2S"/>
</dbReference>
<evidence type="ECO:0000313" key="10">
    <source>
        <dbReference type="Proteomes" id="UP001595828"/>
    </source>
</evidence>
<keyword evidence="4 9" id="KW-0560">Oxidoreductase</keyword>
<evidence type="ECO:0000256" key="1">
    <source>
        <dbReference type="ARBA" id="ARBA00001962"/>
    </source>
</evidence>
<protein>
    <submittedName>
        <fullName evidence="9">Aromatic ring-hydroxylating dioxygenase subunit alpha</fullName>
        <ecNumber evidence="9">1.14.13.-</ecNumber>
    </submittedName>
</protein>
<dbReference type="Proteomes" id="UP001595828">
    <property type="component" value="Unassembled WGS sequence"/>
</dbReference>
<keyword evidence="7" id="KW-0520">NAD</keyword>
<comment type="cofactor">
    <cofactor evidence="1">
        <name>Fe cation</name>
        <dbReference type="ChEBI" id="CHEBI:24875"/>
    </cofactor>
</comment>
<dbReference type="GO" id="GO:0051213">
    <property type="term" value="F:dioxygenase activity"/>
    <property type="evidence" value="ECO:0007669"/>
    <property type="project" value="UniProtKB-KW"/>
</dbReference>
<keyword evidence="2" id="KW-0001">2Fe-2S</keyword>
<evidence type="ECO:0000256" key="4">
    <source>
        <dbReference type="ARBA" id="ARBA00023002"/>
    </source>
</evidence>
<dbReference type="PROSITE" id="PS00570">
    <property type="entry name" value="RING_HYDROXYL_ALPHA"/>
    <property type="match status" value="1"/>
</dbReference>
<dbReference type="InterPro" id="IPR015879">
    <property type="entry name" value="Ring_hydroxy_dOase_asu_C_dom"/>
</dbReference>
<proteinExistence type="predicted"/>
<accession>A0ABV8RR57</accession>
<dbReference type="InterPro" id="IPR001663">
    <property type="entry name" value="Rng_hydr_dOase-A"/>
</dbReference>
<dbReference type="InterPro" id="IPR017941">
    <property type="entry name" value="Rieske_2Fe-2S"/>
</dbReference>
<reference evidence="10" key="1">
    <citation type="journal article" date="2019" name="Int. J. Syst. Evol. Microbiol.">
        <title>The Global Catalogue of Microorganisms (GCM) 10K type strain sequencing project: providing services to taxonomists for standard genome sequencing and annotation.</title>
        <authorList>
            <consortium name="The Broad Institute Genomics Platform"/>
            <consortium name="The Broad Institute Genome Sequencing Center for Infectious Disease"/>
            <person name="Wu L."/>
            <person name="Ma J."/>
        </authorList>
    </citation>
    <scope>NUCLEOTIDE SEQUENCE [LARGE SCALE GENOMIC DNA]</scope>
    <source>
        <strain evidence="10">CGMCC 1.12989</strain>
    </source>
</reference>
<dbReference type="Pfam" id="PF00848">
    <property type="entry name" value="Ring_hydroxyl_A"/>
    <property type="match status" value="1"/>
</dbReference>
<evidence type="ECO:0000259" key="8">
    <source>
        <dbReference type="PROSITE" id="PS51296"/>
    </source>
</evidence>
<evidence type="ECO:0000256" key="5">
    <source>
        <dbReference type="ARBA" id="ARBA00023004"/>
    </source>
</evidence>
<dbReference type="Gene3D" id="3.90.380.10">
    <property type="entry name" value="Naphthalene 1,2-dioxygenase Alpha Subunit, Chain A, domain 1"/>
    <property type="match status" value="1"/>
</dbReference>
<comment type="caution">
    <text evidence="9">The sequence shown here is derived from an EMBL/GenBank/DDBJ whole genome shotgun (WGS) entry which is preliminary data.</text>
</comment>
<dbReference type="PROSITE" id="PS51296">
    <property type="entry name" value="RIESKE"/>
    <property type="match status" value="1"/>
</dbReference>
<keyword evidence="5" id="KW-0408">Iron</keyword>
<evidence type="ECO:0000256" key="7">
    <source>
        <dbReference type="ARBA" id="ARBA00023027"/>
    </source>
</evidence>
<evidence type="ECO:0000256" key="3">
    <source>
        <dbReference type="ARBA" id="ARBA00022723"/>
    </source>
</evidence>
<dbReference type="PANTHER" id="PTHR43756:SF5">
    <property type="entry name" value="CHOLINE MONOOXYGENASE, CHLOROPLASTIC"/>
    <property type="match status" value="1"/>
</dbReference>
<dbReference type="RefSeq" id="WP_379539344.1">
    <property type="nucleotide sequence ID" value="NZ_JBHSDR010000006.1"/>
</dbReference>
<dbReference type="Gene3D" id="2.102.10.10">
    <property type="entry name" value="Rieske [2Fe-2S] iron-sulphur domain"/>
    <property type="match status" value="1"/>
</dbReference>
<keyword evidence="10" id="KW-1185">Reference proteome</keyword>
<dbReference type="CDD" id="cd00680">
    <property type="entry name" value="RHO_alpha_C"/>
    <property type="match status" value="1"/>
</dbReference>
<sequence length="399" mass="45171">MKAETIFSQIRYEESRDDAPPGFPSLPEVPGGRYTDPAFFALEVERVFRPAWHLAGHVADLPEPRSYFIFDKLLGKPILVVRDREGEVRAFYNTCRHRGAPIVKDAAGRCNLLRCQYHSWAYDFDGRLLSVPDAHDFPGLDKADRGLIQLRCETFEGLIFVNEDPKAIPLVEWLGPLAEEWRTADLRALVPDYRWSRVIGCNWKCALDAFQEVYHIKTLHPTTVGAALDHHATAISLLPNGHSRMCVRYAHGDCETRPDGGWSDRSVYEQTSVAHTMWPALNVPWRIGSGKFMMFWPRGVDQCEVQIIGVGMPWGEGPLPAARQAGNDQFDSILMEDVENLEAIQASLESGAFTGMILGYQERRLYWSHEQIDRAIGIDRLEKDLRVEQLLSPLVESPA</sequence>